<evidence type="ECO:0000313" key="3">
    <source>
        <dbReference type="Proteomes" id="UP000434957"/>
    </source>
</evidence>
<dbReference type="SUPFAM" id="SSF54001">
    <property type="entry name" value="Cysteine proteinases"/>
    <property type="match status" value="1"/>
</dbReference>
<gene>
    <name evidence="2" type="ORF">PR003_g19216</name>
</gene>
<comment type="caution">
    <text evidence="2">The sequence shown here is derived from an EMBL/GenBank/DDBJ whole genome shotgun (WGS) entry which is preliminary data.</text>
</comment>
<reference evidence="2 3" key="1">
    <citation type="submission" date="2018-08" db="EMBL/GenBank/DDBJ databases">
        <title>Genomic investigation of the strawberry pathogen Phytophthora fragariae indicates pathogenicity is determined by transcriptional variation in three key races.</title>
        <authorList>
            <person name="Adams T.M."/>
            <person name="Armitage A.D."/>
            <person name="Sobczyk M.K."/>
            <person name="Bates H.J."/>
            <person name="Dunwell J.M."/>
            <person name="Nellist C.F."/>
            <person name="Harrison R.J."/>
        </authorList>
    </citation>
    <scope>NUCLEOTIDE SEQUENCE [LARGE SCALE GENOMIC DNA]</scope>
    <source>
        <strain evidence="2 3">SCRP333</strain>
    </source>
</reference>
<name>A0A6A4DUK9_9STRA</name>
<evidence type="ECO:0008006" key="4">
    <source>
        <dbReference type="Google" id="ProtNLM"/>
    </source>
</evidence>
<proteinExistence type="predicted"/>
<dbReference type="EMBL" id="QXFT01001601">
    <property type="protein sequence ID" value="KAE9314526.1"/>
    <property type="molecule type" value="Genomic_DNA"/>
</dbReference>
<feature type="compositionally biased region" description="Basic and acidic residues" evidence="1">
    <location>
        <begin position="56"/>
        <end position="81"/>
    </location>
</feature>
<evidence type="ECO:0000313" key="2">
    <source>
        <dbReference type="EMBL" id="KAE9314526.1"/>
    </source>
</evidence>
<accession>A0A6A4DUK9</accession>
<sequence>MTQTQRYAEALRVTQRIAFELSDIDETDEFRRSLDFLEQQWRNFRQKTCEVATPREPSEPGKHRSAAHNDSDSIDELKDQEMSSEGDSSEDKEVEEVLAGAPTIRLNPKARKVGRPKKQRQKTVASEKEGRKWFDAAEAGRKTSGDVTLVRVLDNLDRDQPGLIETQRRLSGVLVKFAEADAKKPKFKRMKNPVLIQDAFYILPAKLLDACMAVLPVANTEASAISVDEASQDAAPTAMVETVHIKDVGAFSRTQIDTFKRCQNLKTAVQLGIEMHKWLSKEGLPSLPAQDHDLAREVARDVLESYPYKEMKGLSRMPDYKYTMLYRLTPPTWMTDAAIRACCERLVADTGTCRFAGELTRRTMTKKTRSKDAVQVDVALRNRIMAYAKESAVESIFVPVNFMNAHWCCLVIKVSGLQEYDVVGQNNPTQFDAYSCRVYVCWMFIRHAIQGLGVDMTAASLPRRRFELFFYLMNNRLLTVETATATASPATGDELKHPPPSEDQEDEQVPATQVAQ</sequence>
<dbReference type="AlphaFoldDB" id="A0A6A4DUK9"/>
<feature type="region of interest" description="Disordered" evidence="1">
    <location>
        <begin position="486"/>
        <end position="516"/>
    </location>
</feature>
<protein>
    <recommendedName>
        <fullName evidence="4">Ubiquitin-like protease family profile domain-containing protein</fullName>
    </recommendedName>
</protein>
<feature type="compositionally biased region" description="Basic residues" evidence="1">
    <location>
        <begin position="108"/>
        <end position="121"/>
    </location>
</feature>
<organism evidence="2 3">
    <name type="scientific">Phytophthora rubi</name>
    <dbReference type="NCBI Taxonomy" id="129364"/>
    <lineage>
        <taxon>Eukaryota</taxon>
        <taxon>Sar</taxon>
        <taxon>Stramenopiles</taxon>
        <taxon>Oomycota</taxon>
        <taxon>Peronosporomycetes</taxon>
        <taxon>Peronosporales</taxon>
        <taxon>Peronosporaceae</taxon>
        <taxon>Phytophthora</taxon>
    </lineage>
</organism>
<evidence type="ECO:0000256" key="1">
    <source>
        <dbReference type="SAM" id="MobiDB-lite"/>
    </source>
</evidence>
<feature type="region of interest" description="Disordered" evidence="1">
    <location>
        <begin position="49"/>
        <end position="129"/>
    </location>
</feature>
<keyword evidence="3" id="KW-1185">Reference proteome</keyword>
<dbReference type="InterPro" id="IPR038765">
    <property type="entry name" value="Papain-like_cys_pep_sf"/>
</dbReference>
<dbReference type="Proteomes" id="UP000434957">
    <property type="component" value="Unassembled WGS sequence"/>
</dbReference>
<feature type="compositionally biased region" description="Acidic residues" evidence="1">
    <location>
        <begin position="82"/>
        <end position="96"/>
    </location>
</feature>